<comment type="caution">
    <text evidence="9">The sequence shown here is derived from an EMBL/GenBank/DDBJ whole genome shotgun (WGS) entry which is preliminary data.</text>
</comment>
<dbReference type="CDD" id="cd17324">
    <property type="entry name" value="MFS_NepI_like"/>
    <property type="match status" value="1"/>
</dbReference>
<keyword evidence="4 7" id="KW-1133">Transmembrane helix</keyword>
<reference evidence="10" key="1">
    <citation type="journal article" date="2019" name="Int. J. Syst. Evol. Microbiol.">
        <title>The Global Catalogue of Microorganisms (GCM) 10K type strain sequencing project: providing services to taxonomists for standard genome sequencing and annotation.</title>
        <authorList>
            <consortium name="The Broad Institute Genomics Platform"/>
            <consortium name="The Broad Institute Genome Sequencing Center for Infectious Disease"/>
            <person name="Wu L."/>
            <person name="Ma J."/>
        </authorList>
    </citation>
    <scope>NUCLEOTIDE SEQUENCE [LARGE SCALE GENOMIC DNA]</scope>
    <source>
        <strain evidence="10">JCM 14924</strain>
    </source>
</reference>
<feature type="region of interest" description="Disordered" evidence="6">
    <location>
        <begin position="393"/>
        <end position="437"/>
    </location>
</feature>
<evidence type="ECO:0000313" key="9">
    <source>
        <dbReference type="EMBL" id="GAA2198196.1"/>
    </source>
</evidence>
<sequence length="437" mass="43707">MPRAVYVLALGIFAMVTSEFAVAGLMPQMAAGLHATVPQIGYLITAFAAAMAAGGPLLTVAVMKLPPRTALLVLFAVFLAGNVLAATATGYGTMLVARIVTGVASQAFFGVALSLCARLTRPEIRGRAVAVAMNGLMLGTLLGLPLSTLIGERLGWRAAFWAVSVLAVAAAAATLAGVPRLDPAPSGGLRAEAGVFARPRLWRALATSTLVIGATFSAFSYFNPILTGLTGFSAGAVPLLLIAYGAATVVGNTVVGRLADRYTLPVLAVGLLLNALFLAGFAVLAGAPVPAVACMLGVGLVGVTMNPAMVTRVQRAGNAGPLVNTVHSSFITLGVIIGSSAGAVVIDTWGLRAPLWLGAALAATGLLTVLPELRGGGAAEDAAQGVTQGAAQDAAQGVTQGAAKDAAQGVTQGAAQDAAQEAAQDVRNPLTSALPAD</sequence>
<feature type="domain" description="Major facilitator superfamily (MFS) profile" evidence="8">
    <location>
        <begin position="4"/>
        <end position="377"/>
    </location>
</feature>
<dbReference type="PANTHER" id="PTHR43124">
    <property type="entry name" value="PURINE EFFLUX PUMP PBUE"/>
    <property type="match status" value="1"/>
</dbReference>
<evidence type="ECO:0000313" key="10">
    <source>
        <dbReference type="Proteomes" id="UP001501391"/>
    </source>
</evidence>
<feature type="transmembrane region" description="Helical" evidence="7">
    <location>
        <begin position="262"/>
        <end position="283"/>
    </location>
</feature>
<evidence type="ECO:0000256" key="4">
    <source>
        <dbReference type="ARBA" id="ARBA00022989"/>
    </source>
</evidence>
<evidence type="ECO:0000256" key="2">
    <source>
        <dbReference type="ARBA" id="ARBA00022475"/>
    </source>
</evidence>
<dbReference type="InterPro" id="IPR011701">
    <property type="entry name" value="MFS"/>
</dbReference>
<evidence type="ECO:0000256" key="5">
    <source>
        <dbReference type="ARBA" id="ARBA00023136"/>
    </source>
</evidence>
<feature type="transmembrane region" description="Helical" evidence="7">
    <location>
        <begin position="201"/>
        <end position="222"/>
    </location>
</feature>
<feature type="compositionally biased region" description="Low complexity" evidence="6">
    <location>
        <begin position="412"/>
        <end position="423"/>
    </location>
</feature>
<evidence type="ECO:0000256" key="7">
    <source>
        <dbReference type="SAM" id="Phobius"/>
    </source>
</evidence>
<dbReference type="Gene3D" id="1.20.1250.20">
    <property type="entry name" value="MFS general substrate transporter like domains"/>
    <property type="match status" value="1"/>
</dbReference>
<keyword evidence="2" id="KW-1003">Cell membrane</keyword>
<feature type="transmembrane region" description="Helical" evidence="7">
    <location>
        <begin position="351"/>
        <end position="370"/>
    </location>
</feature>
<dbReference type="Proteomes" id="UP001501391">
    <property type="component" value="Unassembled WGS sequence"/>
</dbReference>
<dbReference type="InterPro" id="IPR036259">
    <property type="entry name" value="MFS_trans_sf"/>
</dbReference>
<dbReference type="SUPFAM" id="SSF103473">
    <property type="entry name" value="MFS general substrate transporter"/>
    <property type="match status" value="1"/>
</dbReference>
<organism evidence="9 10">
    <name type="scientific">Streptomyces bangladeshensis</name>
    <dbReference type="NCBI Taxonomy" id="295352"/>
    <lineage>
        <taxon>Bacteria</taxon>
        <taxon>Bacillati</taxon>
        <taxon>Actinomycetota</taxon>
        <taxon>Actinomycetes</taxon>
        <taxon>Kitasatosporales</taxon>
        <taxon>Streptomycetaceae</taxon>
        <taxon>Streptomyces</taxon>
    </lineage>
</organism>
<feature type="transmembrane region" description="Helical" evidence="7">
    <location>
        <begin position="128"/>
        <end position="146"/>
    </location>
</feature>
<comment type="subcellular location">
    <subcellularLocation>
        <location evidence="1">Cell membrane</location>
        <topology evidence="1">Multi-pass membrane protein</topology>
    </subcellularLocation>
</comment>
<dbReference type="RefSeq" id="WP_346163211.1">
    <property type="nucleotide sequence ID" value="NZ_BAAAOQ010000013.1"/>
</dbReference>
<feature type="transmembrane region" description="Helical" evidence="7">
    <location>
        <begin position="228"/>
        <end position="250"/>
    </location>
</feature>
<dbReference type="PROSITE" id="PS50850">
    <property type="entry name" value="MFS"/>
    <property type="match status" value="1"/>
</dbReference>
<feature type="transmembrane region" description="Helical" evidence="7">
    <location>
        <begin position="158"/>
        <end position="181"/>
    </location>
</feature>
<evidence type="ECO:0000256" key="1">
    <source>
        <dbReference type="ARBA" id="ARBA00004651"/>
    </source>
</evidence>
<dbReference type="PANTHER" id="PTHR43124:SF8">
    <property type="entry name" value="INNER MEMBRANE TRANSPORT PROTEIN YDHP"/>
    <property type="match status" value="1"/>
</dbReference>
<accession>A0ABP5NF24</accession>
<protein>
    <submittedName>
        <fullName evidence="9">MFS transporter</fullName>
    </submittedName>
</protein>
<keyword evidence="10" id="KW-1185">Reference proteome</keyword>
<feature type="transmembrane region" description="Helical" evidence="7">
    <location>
        <begin position="95"/>
        <end position="116"/>
    </location>
</feature>
<name>A0ABP5NF24_9ACTN</name>
<feature type="transmembrane region" description="Helical" evidence="7">
    <location>
        <begin position="42"/>
        <end position="63"/>
    </location>
</feature>
<dbReference type="Pfam" id="PF07690">
    <property type="entry name" value="MFS_1"/>
    <property type="match status" value="1"/>
</dbReference>
<evidence type="ECO:0000256" key="6">
    <source>
        <dbReference type="SAM" id="MobiDB-lite"/>
    </source>
</evidence>
<evidence type="ECO:0000259" key="8">
    <source>
        <dbReference type="PROSITE" id="PS50850"/>
    </source>
</evidence>
<keyword evidence="3 7" id="KW-0812">Transmembrane</keyword>
<dbReference type="InterPro" id="IPR050189">
    <property type="entry name" value="MFS_Efflux_Transporters"/>
</dbReference>
<evidence type="ECO:0000256" key="3">
    <source>
        <dbReference type="ARBA" id="ARBA00022692"/>
    </source>
</evidence>
<proteinExistence type="predicted"/>
<keyword evidence="5 7" id="KW-0472">Membrane</keyword>
<dbReference type="InterPro" id="IPR020846">
    <property type="entry name" value="MFS_dom"/>
</dbReference>
<gene>
    <name evidence="9" type="ORF">GCM10009787_39830</name>
</gene>
<feature type="transmembrane region" description="Helical" evidence="7">
    <location>
        <begin position="322"/>
        <end position="345"/>
    </location>
</feature>
<feature type="transmembrane region" description="Helical" evidence="7">
    <location>
        <begin position="70"/>
        <end position="89"/>
    </location>
</feature>
<dbReference type="EMBL" id="BAAAOQ010000013">
    <property type="protein sequence ID" value="GAA2198196.1"/>
    <property type="molecule type" value="Genomic_DNA"/>
</dbReference>
<feature type="transmembrane region" description="Helical" evidence="7">
    <location>
        <begin position="289"/>
        <end position="310"/>
    </location>
</feature>